<dbReference type="OrthoDB" id="5977077at2759"/>
<evidence type="ECO:0000256" key="1">
    <source>
        <dbReference type="SAM" id="Coils"/>
    </source>
</evidence>
<evidence type="ECO:0000256" key="2">
    <source>
        <dbReference type="SAM" id="MobiDB-lite"/>
    </source>
</evidence>
<dbReference type="Proteomes" id="UP001163046">
    <property type="component" value="Unassembled WGS sequence"/>
</dbReference>
<gene>
    <name evidence="3" type="ORF">OS493_017500</name>
</gene>
<feature type="compositionally biased region" description="Acidic residues" evidence="2">
    <location>
        <begin position="473"/>
        <end position="485"/>
    </location>
</feature>
<feature type="compositionally biased region" description="Basic and acidic residues" evidence="2">
    <location>
        <begin position="459"/>
        <end position="472"/>
    </location>
</feature>
<reference evidence="3" key="1">
    <citation type="submission" date="2023-01" db="EMBL/GenBank/DDBJ databases">
        <title>Genome assembly of the deep-sea coral Lophelia pertusa.</title>
        <authorList>
            <person name="Herrera S."/>
            <person name="Cordes E."/>
        </authorList>
    </citation>
    <scope>NUCLEOTIDE SEQUENCE</scope>
    <source>
        <strain evidence="3">USNM1676648</strain>
        <tissue evidence="3">Polyp</tissue>
    </source>
</reference>
<protein>
    <submittedName>
        <fullName evidence="3">Uncharacterized protein</fullName>
    </submittedName>
</protein>
<proteinExistence type="predicted"/>
<keyword evidence="4" id="KW-1185">Reference proteome</keyword>
<comment type="caution">
    <text evidence="3">The sequence shown here is derived from an EMBL/GenBank/DDBJ whole genome shotgun (WGS) entry which is preliminary data.</text>
</comment>
<dbReference type="AlphaFoldDB" id="A0A9W9ZQ34"/>
<feature type="region of interest" description="Disordered" evidence="2">
    <location>
        <begin position="133"/>
        <end position="187"/>
    </location>
</feature>
<accession>A0A9W9ZQ34</accession>
<feature type="compositionally biased region" description="Low complexity" evidence="2">
    <location>
        <begin position="237"/>
        <end position="278"/>
    </location>
</feature>
<evidence type="ECO:0000313" key="4">
    <source>
        <dbReference type="Proteomes" id="UP001163046"/>
    </source>
</evidence>
<feature type="coiled-coil region" evidence="1">
    <location>
        <begin position="342"/>
        <end position="398"/>
    </location>
</feature>
<dbReference type="EMBL" id="MU825882">
    <property type="protein sequence ID" value="KAJ7385129.1"/>
    <property type="molecule type" value="Genomic_DNA"/>
</dbReference>
<organism evidence="3 4">
    <name type="scientific">Desmophyllum pertusum</name>
    <dbReference type="NCBI Taxonomy" id="174260"/>
    <lineage>
        <taxon>Eukaryota</taxon>
        <taxon>Metazoa</taxon>
        <taxon>Cnidaria</taxon>
        <taxon>Anthozoa</taxon>
        <taxon>Hexacorallia</taxon>
        <taxon>Scleractinia</taxon>
        <taxon>Caryophylliina</taxon>
        <taxon>Caryophylliidae</taxon>
        <taxon>Desmophyllum</taxon>
    </lineage>
</organism>
<feature type="compositionally biased region" description="Polar residues" evidence="2">
    <location>
        <begin position="317"/>
        <end position="330"/>
    </location>
</feature>
<feature type="compositionally biased region" description="Acidic residues" evidence="2">
    <location>
        <begin position="449"/>
        <end position="458"/>
    </location>
</feature>
<feature type="region of interest" description="Disordered" evidence="2">
    <location>
        <begin position="228"/>
        <end position="331"/>
    </location>
</feature>
<feature type="region of interest" description="Disordered" evidence="2">
    <location>
        <begin position="425"/>
        <end position="485"/>
    </location>
</feature>
<sequence length="485" mass="53710">MCRNCALPEWGEPVKVPVTELPQFFAKQISWNFERLNYGGGAVMETVSGRPERPSVTGRLGCRLREGMQPPTRGKRTERYLLVSECLYCPGKRYGCTPRANCTGKRRNCYAMCKVTVYADSPDFAEVSFSGSHGSGNVTDPSLHRSPHDVKRRRLADEDGNEQPQRWKQNDRPTMVESLSSDGLNLDRSSTEVHNVVALEVGQSIMLTDNSVDRSSASPEIVLWTAASGEQPGSFQTSTSWTSSNGTTTSSPTTPSTPLNTPLSAAGASPQPPAQGSSRGAQAKVTAFNMPPTRTSSTAKSSSVHQSWSSPWRTEAKSSGSKTRGNQQSEKNQEILTLRQHIQILQQEHLSKISRIAELEAQLQYLKEGELYRLQHQVQRLETENLRKDVKILQLEKQLQAAVFSTCRTQPSPTPVTVLVQQSVSDGVPSHSHASKPRDDVETVHVEEGEKDDEEMEETKEQESEKEITKEDDNGEDDLQILEEA</sequence>
<evidence type="ECO:0000313" key="3">
    <source>
        <dbReference type="EMBL" id="KAJ7385129.1"/>
    </source>
</evidence>
<feature type="compositionally biased region" description="Low complexity" evidence="2">
    <location>
        <begin position="301"/>
        <end position="310"/>
    </location>
</feature>
<name>A0A9W9ZQ34_9CNID</name>
<keyword evidence="1" id="KW-0175">Coiled coil</keyword>
<feature type="compositionally biased region" description="Basic and acidic residues" evidence="2">
    <location>
        <begin position="436"/>
        <end position="448"/>
    </location>
</feature>